<dbReference type="Proteomes" id="UP000422232">
    <property type="component" value="Chromosome"/>
</dbReference>
<reference evidence="1 2" key="1">
    <citation type="submission" date="2019-04" db="EMBL/GenBank/DDBJ databases">
        <title>Complete genome sequencing of Piscirickettsia salmonis strain Psal-009.</title>
        <authorList>
            <person name="Schober I."/>
            <person name="Bunk B."/>
            <person name="Sproer C."/>
            <person name="Carril G.P."/>
            <person name="Riedel T."/>
            <person name="Flores-Herrera P.A."/>
            <person name="Nourdin-Galindo G."/>
            <person name="Marshall S.H."/>
            <person name="Overmann J."/>
        </authorList>
    </citation>
    <scope>NUCLEOTIDE SEQUENCE [LARGE SCALE GENOMIC DNA]</scope>
    <source>
        <strain evidence="1 2">Psal-009</strain>
    </source>
</reference>
<organism evidence="1 2">
    <name type="scientific">Piscirickettsia salmonis</name>
    <dbReference type="NCBI Taxonomy" id="1238"/>
    <lineage>
        <taxon>Bacteria</taxon>
        <taxon>Pseudomonadati</taxon>
        <taxon>Pseudomonadota</taxon>
        <taxon>Gammaproteobacteria</taxon>
        <taxon>Thiotrichales</taxon>
        <taxon>Piscirickettsiaceae</taxon>
        <taxon>Piscirickettsia</taxon>
    </lineage>
</organism>
<dbReference type="AlphaFoldDB" id="A0A9Q5VII3"/>
<dbReference type="GeneID" id="66740783"/>
<accession>A0A9Q5VII3</accession>
<gene>
    <name evidence="1" type="ORF">Psal009_01596</name>
</gene>
<dbReference type="EMBL" id="CP038908">
    <property type="protein sequence ID" value="QGO05701.1"/>
    <property type="molecule type" value="Genomic_DNA"/>
</dbReference>
<sequence>MSGQLVDAWSIENGYLNINLTPDAAVTSGSNSQDLQLQPRIFFSTVTFNGKSPSSNLPTYEGGETAVSESQFALTSMTLPCDNKIGSHHVSIAGYFHKDAFTQLEEIRFSAKETTVVFSFDGPNKQQSCKSFDATDGSSTWFEALTPQSPIVVQAHMNNVRFEVHGSLYTYVEFSGHHMADYTNQYALQRVSQLNIAKDVSFG</sequence>
<keyword evidence="2" id="KW-1185">Reference proteome</keyword>
<evidence type="ECO:0000313" key="2">
    <source>
        <dbReference type="Proteomes" id="UP000422232"/>
    </source>
</evidence>
<evidence type="ECO:0000313" key="1">
    <source>
        <dbReference type="EMBL" id="QGO05701.1"/>
    </source>
</evidence>
<protein>
    <submittedName>
        <fullName evidence="1">Uncharacterized protein</fullName>
    </submittedName>
</protein>
<dbReference type="RefSeq" id="WP_016209624.1">
    <property type="nucleotide sequence ID" value="NZ_CP012413.1"/>
</dbReference>
<name>A0A9Q5VII3_PISSA</name>
<proteinExistence type="predicted"/>